<dbReference type="Proteomes" id="UP000076574">
    <property type="component" value="Unassembled WGS sequence"/>
</dbReference>
<dbReference type="Gene3D" id="1.10.357.10">
    <property type="entry name" value="Tetracycline Repressor, domain 2"/>
    <property type="match status" value="1"/>
</dbReference>
<evidence type="ECO:0000256" key="3">
    <source>
        <dbReference type="ARBA" id="ARBA00023163"/>
    </source>
</evidence>
<evidence type="ECO:0000259" key="5">
    <source>
        <dbReference type="PROSITE" id="PS50977"/>
    </source>
</evidence>
<protein>
    <submittedName>
        <fullName evidence="6">Transcriptional regulator</fullName>
    </submittedName>
</protein>
<evidence type="ECO:0000313" key="7">
    <source>
        <dbReference type="Proteomes" id="UP000076574"/>
    </source>
</evidence>
<evidence type="ECO:0000256" key="2">
    <source>
        <dbReference type="ARBA" id="ARBA00023125"/>
    </source>
</evidence>
<keyword evidence="3" id="KW-0804">Transcription</keyword>
<dbReference type="STRING" id="943830.A4A58_07740"/>
<dbReference type="SUPFAM" id="SSF46689">
    <property type="entry name" value="Homeodomain-like"/>
    <property type="match status" value="1"/>
</dbReference>
<accession>A0A163ZFD0</accession>
<name>A0A163ZFD0_9BRAD</name>
<dbReference type="Pfam" id="PF00440">
    <property type="entry name" value="TetR_N"/>
    <property type="match status" value="1"/>
</dbReference>
<evidence type="ECO:0000256" key="4">
    <source>
        <dbReference type="PROSITE-ProRule" id="PRU00335"/>
    </source>
</evidence>
<dbReference type="InterPro" id="IPR039536">
    <property type="entry name" value="TetR_C_Proteobacteria"/>
</dbReference>
<comment type="caution">
    <text evidence="6">The sequence shown here is derived from an EMBL/GenBank/DDBJ whole genome shotgun (WGS) entry which is preliminary data.</text>
</comment>
<dbReference type="PANTHER" id="PTHR30055">
    <property type="entry name" value="HTH-TYPE TRANSCRIPTIONAL REGULATOR RUTR"/>
    <property type="match status" value="1"/>
</dbReference>
<sequence length="184" mass="20691">MLTVAKATFTLKGFAATTMDDIAGATGMSKKTLYKMFASKSELFRAMLLRSLPQVRFSHVETKGTPIDRLRLSLKHIVDIALAPDEIALHRLIISERLLSPDIAGIFAEVIFELGAKDVVEALKQVTIRPELRDQPIKQVSEMLLGMVFANDHFRLMADNSYRLNRRMLNTRIELAIAMFCKPA</sequence>
<dbReference type="AlphaFoldDB" id="A0A163ZFD0"/>
<dbReference type="Pfam" id="PF14246">
    <property type="entry name" value="TetR_C_7"/>
    <property type="match status" value="1"/>
</dbReference>
<organism evidence="6 7">
    <name type="scientific">Tardiphaga robiniae</name>
    <dbReference type="NCBI Taxonomy" id="943830"/>
    <lineage>
        <taxon>Bacteria</taxon>
        <taxon>Pseudomonadati</taxon>
        <taxon>Pseudomonadota</taxon>
        <taxon>Alphaproteobacteria</taxon>
        <taxon>Hyphomicrobiales</taxon>
        <taxon>Nitrobacteraceae</taxon>
        <taxon>Tardiphaga</taxon>
    </lineage>
</organism>
<dbReference type="PRINTS" id="PR00455">
    <property type="entry name" value="HTHTETR"/>
</dbReference>
<dbReference type="InterPro" id="IPR001647">
    <property type="entry name" value="HTH_TetR"/>
</dbReference>
<evidence type="ECO:0000313" key="6">
    <source>
        <dbReference type="EMBL" id="KZD23410.1"/>
    </source>
</evidence>
<gene>
    <name evidence="6" type="ORF">A4A58_07740</name>
</gene>
<dbReference type="PANTHER" id="PTHR30055:SF234">
    <property type="entry name" value="HTH-TYPE TRANSCRIPTIONAL REGULATOR BETI"/>
    <property type="match status" value="1"/>
</dbReference>
<dbReference type="PROSITE" id="PS50977">
    <property type="entry name" value="HTH_TETR_2"/>
    <property type="match status" value="1"/>
</dbReference>
<evidence type="ECO:0000256" key="1">
    <source>
        <dbReference type="ARBA" id="ARBA00023015"/>
    </source>
</evidence>
<dbReference type="InterPro" id="IPR050109">
    <property type="entry name" value="HTH-type_TetR-like_transc_reg"/>
</dbReference>
<dbReference type="GO" id="GO:0000976">
    <property type="term" value="F:transcription cis-regulatory region binding"/>
    <property type="evidence" value="ECO:0007669"/>
    <property type="project" value="TreeGrafter"/>
</dbReference>
<dbReference type="GO" id="GO:0003700">
    <property type="term" value="F:DNA-binding transcription factor activity"/>
    <property type="evidence" value="ECO:0007669"/>
    <property type="project" value="TreeGrafter"/>
</dbReference>
<reference evidence="6 7" key="1">
    <citation type="submission" date="2016-03" db="EMBL/GenBank/DDBJ databases">
        <title>Microsymbionts genomes from the relict species Vavilovia formosa (Stev.) Fed.</title>
        <authorList>
            <person name="Kopat V."/>
            <person name="Chirak E."/>
            <person name="Kimeklis A."/>
            <person name="Andronov E."/>
        </authorList>
    </citation>
    <scope>NUCLEOTIDE SEQUENCE [LARGE SCALE GENOMIC DNA]</scope>
    <source>
        <strain evidence="6 7">Vaf07</strain>
    </source>
</reference>
<proteinExistence type="predicted"/>
<keyword evidence="7" id="KW-1185">Reference proteome</keyword>
<feature type="domain" description="HTH tetR-type" evidence="5">
    <location>
        <begin position="1"/>
        <end position="55"/>
    </location>
</feature>
<feature type="DNA-binding region" description="H-T-H motif" evidence="4">
    <location>
        <begin position="18"/>
        <end position="37"/>
    </location>
</feature>
<dbReference type="EMBL" id="LVYV01000012">
    <property type="protein sequence ID" value="KZD23410.1"/>
    <property type="molecule type" value="Genomic_DNA"/>
</dbReference>
<dbReference type="SUPFAM" id="SSF48498">
    <property type="entry name" value="Tetracyclin repressor-like, C-terminal domain"/>
    <property type="match status" value="1"/>
</dbReference>
<dbReference type="InterPro" id="IPR009057">
    <property type="entry name" value="Homeodomain-like_sf"/>
</dbReference>
<dbReference type="InterPro" id="IPR036271">
    <property type="entry name" value="Tet_transcr_reg_TetR-rel_C_sf"/>
</dbReference>
<keyword evidence="2 4" id="KW-0238">DNA-binding</keyword>
<keyword evidence="1" id="KW-0805">Transcription regulation</keyword>